<accession>A0A6A5G7M7</accession>
<reference evidence="4 5" key="1">
    <citation type="submission" date="2019-12" db="EMBL/GenBank/DDBJ databases">
        <title>Chromosome-level assembly of the Caenorhabditis remanei genome.</title>
        <authorList>
            <person name="Teterina A.A."/>
            <person name="Willis J.H."/>
            <person name="Phillips P.C."/>
        </authorList>
    </citation>
    <scope>NUCLEOTIDE SEQUENCE [LARGE SCALE GENOMIC DNA]</scope>
    <source>
        <strain evidence="4 5">PX506</strain>
        <tissue evidence="4">Whole organism</tissue>
    </source>
</reference>
<keyword evidence="1" id="KW-1133">Transmembrane helix</keyword>
<evidence type="ECO:0000256" key="2">
    <source>
        <dbReference type="SAM" id="SignalP"/>
    </source>
</evidence>
<feature type="domain" description="CX" evidence="3">
    <location>
        <begin position="116"/>
        <end position="176"/>
    </location>
</feature>
<evidence type="ECO:0000313" key="5">
    <source>
        <dbReference type="Proteomes" id="UP000483820"/>
    </source>
</evidence>
<evidence type="ECO:0000256" key="1">
    <source>
        <dbReference type="SAM" id="Phobius"/>
    </source>
</evidence>
<dbReference type="GeneID" id="9824873"/>
<dbReference type="Pfam" id="PF01705">
    <property type="entry name" value="CX"/>
    <property type="match status" value="1"/>
</dbReference>
<sequence length="213" mass="23404">MRLLLIISILQWSLLLGDAVAFGGAVIVASSGGRRGICSREQAALRIARAGGGVFGGAAGYDTRGISTFSFRHTYGERGIKVGSSRRSSSFGTEAFLYNVYNTSFNTPVRFDNREYYWNVTQARESITSKVFCEYQVGKDDGELQTETFLDGTLVKSIYFGCAGTSVDCCGMYCCHVMEDYLMLILFCVMIGGGLWMLYATLKIHVNKSRVGN</sequence>
<dbReference type="PANTHER" id="PTHR47520:SF2">
    <property type="entry name" value="CX DOMAIN-CONTAINING PROTEIN"/>
    <property type="match status" value="1"/>
</dbReference>
<dbReference type="Proteomes" id="UP000483820">
    <property type="component" value="Chromosome V"/>
</dbReference>
<dbReference type="PANTHER" id="PTHR47520">
    <property type="entry name" value="CX DOMAIN-CONTAINING PROTEIN-RELATED"/>
    <property type="match status" value="1"/>
</dbReference>
<proteinExistence type="predicted"/>
<evidence type="ECO:0000313" key="4">
    <source>
        <dbReference type="EMBL" id="KAF1751007.1"/>
    </source>
</evidence>
<dbReference type="KEGG" id="crq:GCK72_017559"/>
<dbReference type="RefSeq" id="XP_003112660.2">
    <property type="nucleotide sequence ID" value="XM_003112612.2"/>
</dbReference>
<evidence type="ECO:0000259" key="3">
    <source>
        <dbReference type="Pfam" id="PF01705"/>
    </source>
</evidence>
<dbReference type="CTD" id="9824873"/>
<feature type="signal peptide" evidence="2">
    <location>
        <begin position="1"/>
        <end position="19"/>
    </location>
</feature>
<gene>
    <name evidence="4" type="ORF">GCK72_017559</name>
</gene>
<keyword evidence="1" id="KW-0812">Transmembrane</keyword>
<dbReference type="InterPro" id="IPR002619">
    <property type="entry name" value="CX"/>
</dbReference>
<dbReference type="AlphaFoldDB" id="A0A6A5G7M7"/>
<name>A0A6A5G7M7_CAERE</name>
<protein>
    <recommendedName>
        <fullName evidence="3">CX domain-containing protein</fullName>
    </recommendedName>
</protein>
<keyword evidence="2" id="KW-0732">Signal</keyword>
<organism evidence="4 5">
    <name type="scientific">Caenorhabditis remanei</name>
    <name type="common">Caenorhabditis vulgaris</name>
    <dbReference type="NCBI Taxonomy" id="31234"/>
    <lineage>
        <taxon>Eukaryota</taxon>
        <taxon>Metazoa</taxon>
        <taxon>Ecdysozoa</taxon>
        <taxon>Nematoda</taxon>
        <taxon>Chromadorea</taxon>
        <taxon>Rhabditida</taxon>
        <taxon>Rhabditina</taxon>
        <taxon>Rhabditomorpha</taxon>
        <taxon>Rhabditoidea</taxon>
        <taxon>Rhabditidae</taxon>
        <taxon>Peloderinae</taxon>
        <taxon>Caenorhabditis</taxon>
    </lineage>
</organism>
<comment type="caution">
    <text evidence="4">The sequence shown here is derived from an EMBL/GenBank/DDBJ whole genome shotgun (WGS) entry which is preliminary data.</text>
</comment>
<feature type="transmembrane region" description="Helical" evidence="1">
    <location>
        <begin position="181"/>
        <end position="202"/>
    </location>
</feature>
<feature type="chain" id="PRO_5025686514" description="CX domain-containing protein" evidence="2">
    <location>
        <begin position="20"/>
        <end position="213"/>
    </location>
</feature>
<keyword evidence="1" id="KW-0472">Membrane</keyword>
<dbReference type="EMBL" id="WUAV01000005">
    <property type="protein sequence ID" value="KAF1751007.1"/>
    <property type="molecule type" value="Genomic_DNA"/>
</dbReference>